<proteinExistence type="predicted"/>
<organism evidence="1 2">
    <name type="scientific">Sinorhizobium meliloti CCNWSX0020</name>
    <dbReference type="NCBI Taxonomy" id="1107881"/>
    <lineage>
        <taxon>Bacteria</taxon>
        <taxon>Pseudomonadati</taxon>
        <taxon>Pseudomonadota</taxon>
        <taxon>Alphaproteobacteria</taxon>
        <taxon>Hyphomicrobiales</taxon>
        <taxon>Rhizobiaceae</taxon>
        <taxon>Sinorhizobium/Ensifer group</taxon>
        <taxon>Sinorhizobium</taxon>
    </lineage>
</organism>
<gene>
    <name evidence="1" type="ORF">SM0020_18522</name>
</gene>
<sequence length="58" mass="6547">MTITINIADELHISRMIGNFLPFEGKAIKSYAFGVFVSMADIAVCCRDAYRKDEDRTT</sequence>
<dbReference type="PATRIC" id="fig|1107881.3.peg.3767"/>
<dbReference type="EMBL" id="AGVV01000037">
    <property type="protein sequence ID" value="EHK76453.1"/>
    <property type="molecule type" value="Genomic_DNA"/>
</dbReference>
<dbReference type="Proteomes" id="UP000004038">
    <property type="component" value="Unassembled WGS sequence"/>
</dbReference>
<name>H0G2L4_RHIML</name>
<evidence type="ECO:0000313" key="2">
    <source>
        <dbReference type="Proteomes" id="UP000004038"/>
    </source>
</evidence>
<reference evidence="1 2" key="1">
    <citation type="journal article" date="2012" name="J. Bacteriol.">
        <title>Draft Genome Sequence of Sinorhizobium meliloti CCNWSX0020, a Nitrogen-Fixing Symbiont with Copper Tolerance Capability Isolated from Lead-Zinc Mine Tailings.</title>
        <authorList>
            <person name="Li Z."/>
            <person name="Ma Z."/>
            <person name="Hao X."/>
            <person name="Wei G."/>
        </authorList>
    </citation>
    <scope>NUCLEOTIDE SEQUENCE [LARGE SCALE GENOMIC DNA]</scope>
    <source>
        <strain evidence="1 2">CCNWSX0020</strain>
    </source>
</reference>
<protein>
    <submittedName>
        <fullName evidence="1">Uncharacterized protein</fullName>
    </submittedName>
</protein>
<dbReference type="AlphaFoldDB" id="H0G2L4"/>
<evidence type="ECO:0000313" key="1">
    <source>
        <dbReference type="EMBL" id="EHK76453.1"/>
    </source>
</evidence>
<accession>H0G2L4</accession>